<dbReference type="GO" id="GO:0015205">
    <property type="term" value="F:nucleobase transmembrane transporter activity"/>
    <property type="evidence" value="ECO:0007669"/>
    <property type="project" value="TreeGrafter"/>
</dbReference>
<dbReference type="Proteomes" id="UP001359559">
    <property type="component" value="Unassembled WGS sequence"/>
</dbReference>
<dbReference type="CDD" id="cd11485">
    <property type="entry name" value="SLC-NCS1sbd_YbbW-like"/>
    <property type="match status" value="1"/>
</dbReference>
<evidence type="ECO:0000256" key="2">
    <source>
        <dbReference type="ARBA" id="ARBA00008974"/>
    </source>
</evidence>
<dbReference type="InterPro" id="IPR045225">
    <property type="entry name" value="Uracil/uridine/allantoin_perm"/>
</dbReference>
<comment type="subcellular location">
    <subcellularLocation>
        <location evidence="1">Membrane</location>
        <topology evidence="1">Multi-pass membrane protein</topology>
    </subcellularLocation>
</comment>
<comment type="caution">
    <text evidence="7">The sequence shown here is derived from an EMBL/GenBank/DDBJ whole genome shotgun (WGS) entry which is preliminary data.</text>
</comment>
<dbReference type="EMBL" id="JAYKXN010000005">
    <property type="protein sequence ID" value="KAK7284958.1"/>
    <property type="molecule type" value="Genomic_DNA"/>
</dbReference>
<accession>A0AAN9P3W8</accession>
<reference evidence="7 8" key="1">
    <citation type="submission" date="2024-01" db="EMBL/GenBank/DDBJ databases">
        <title>The genomes of 5 underutilized Papilionoideae crops provide insights into root nodulation and disease resistance.</title>
        <authorList>
            <person name="Yuan L."/>
        </authorList>
    </citation>
    <scope>NUCLEOTIDE SEQUENCE [LARGE SCALE GENOMIC DNA]</scope>
    <source>
        <strain evidence="7">LY-2023</strain>
        <tissue evidence="7">Leaf</tissue>
    </source>
</reference>
<dbReference type="InterPro" id="IPR001248">
    <property type="entry name" value="Pur-cyt_permease"/>
</dbReference>
<keyword evidence="3 6" id="KW-0812">Transmembrane</keyword>
<keyword evidence="8" id="KW-1185">Reference proteome</keyword>
<organism evidence="7 8">
    <name type="scientific">Clitoria ternatea</name>
    <name type="common">Butterfly pea</name>
    <dbReference type="NCBI Taxonomy" id="43366"/>
    <lineage>
        <taxon>Eukaryota</taxon>
        <taxon>Viridiplantae</taxon>
        <taxon>Streptophyta</taxon>
        <taxon>Embryophyta</taxon>
        <taxon>Tracheophyta</taxon>
        <taxon>Spermatophyta</taxon>
        <taxon>Magnoliopsida</taxon>
        <taxon>eudicotyledons</taxon>
        <taxon>Gunneridae</taxon>
        <taxon>Pentapetalae</taxon>
        <taxon>rosids</taxon>
        <taxon>fabids</taxon>
        <taxon>Fabales</taxon>
        <taxon>Fabaceae</taxon>
        <taxon>Papilionoideae</taxon>
        <taxon>50 kb inversion clade</taxon>
        <taxon>NPAAA clade</taxon>
        <taxon>indigoferoid/millettioid clade</taxon>
        <taxon>Phaseoleae</taxon>
        <taxon>Clitoria</taxon>
    </lineage>
</organism>
<protein>
    <submittedName>
        <fullName evidence="7">Uncharacterized protein</fullName>
    </submittedName>
</protein>
<comment type="similarity">
    <text evidence="2">Belongs to the purine-cytosine permease (2.A.39) family.</text>
</comment>
<dbReference type="Gene3D" id="1.10.4160.10">
    <property type="entry name" value="Hydantoin permease"/>
    <property type="match status" value="1"/>
</dbReference>
<evidence type="ECO:0000256" key="4">
    <source>
        <dbReference type="ARBA" id="ARBA00022989"/>
    </source>
</evidence>
<feature type="transmembrane region" description="Helical" evidence="6">
    <location>
        <begin position="339"/>
        <end position="363"/>
    </location>
</feature>
<dbReference type="Pfam" id="PF02133">
    <property type="entry name" value="Transp_cyt_pur"/>
    <property type="match status" value="1"/>
</dbReference>
<evidence type="ECO:0000256" key="1">
    <source>
        <dbReference type="ARBA" id="ARBA00004141"/>
    </source>
</evidence>
<sequence length="573" mass="62421">MNMVSKCLSLHLPSNIPNLFLTPVSVSTSKNPRPFLNSRTLPPLSNVNRRSKAFLHGYSLANSYVSMRCSNSCIPSPRFDFEIEPDPALTNDDLKPTTPSQRTFSGLEMASLWVGLVVGVPSYYLAGSLVDLGMAWWQGIATVVAANMILLVPLVLTGHPGTLYGISFPVLARSSFGIHGAHIPTLVRALVGCGWYGIESWIGGEAIFLLLPKSIKESALSHSLPWLGTSPLEFFCFMAFWMAQLSIVWKGIDGIRELEKYSAPILIVLTSCLLIWSYVKAGGFGHMLSLTSKLSSSEFWSLFFPSLTANISFWATLALNIPDFTRYAKSQNDQIIGQIGLPIFMGAFTFVGIAVTSATKVIFGQVISNPIQLLGQIGGFATTILAILGISLATITTNIAANVVAPANALVNLNPSWFTFRRGALVTALLGIAFQPWRLLKSSESFVYTWLVGYSALMGPIGGVLLADYYLVRKTNLSVIDLYSPSPYGAYYYSGGFNLAAIVALVFGILPVIPGFMQKIGIVTSIPENFVVIYNNAWFISLFSAGCLYWVLSSLRRKPDKCAAEDHVQQTPK</sequence>
<keyword evidence="4 6" id="KW-1133">Transmembrane helix</keyword>
<dbReference type="PANTHER" id="PTHR30618">
    <property type="entry name" value="NCS1 FAMILY PURINE/PYRIMIDINE TRANSPORTER"/>
    <property type="match status" value="1"/>
</dbReference>
<feature type="transmembrane region" description="Helical" evidence="6">
    <location>
        <begin position="423"/>
        <end position="440"/>
    </location>
</feature>
<feature type="transmembrane region" description="Helical" evidence="6">
    <location>
        <begin position="189"/>
        <end position="211"/>
    </location>
</feature>
<feature type="transmembrane region" description="Helical" evidence="6">
    <location>
        <begin position="261"/>
        <end position="279"/>
    </location>
</feature>
<feature type="transmembrane region" description="Helical" evidence="6">
    <location>
        <begin position="136"/>
        <end position="156"/>
    </location>
</feature>
<dbReference type="GO" id="GO:0005886">
    <property type="term" value="C:plasma membrane"/>
    <property type="evidence" value="ECO:0007669"/>
    <property type="project" value="TreeGrafter"/>
</dbReference>
<dbReference type="AlphaFoldDB" id="A0AAN9P3W8"/>
<feature type="transmembrane region" description="Helical" evidence="6">
    <location>
        <begin position="231"/>
        <end position="249"/>
    </location>
</feature>
<proteinExistence type="inferred from homology"/>
<evidence type="ECO:0000313" key="8">
    <source>
        <dbReference type="Proteomes" id="UP001359559"/>
    </source>
</evidence>
<feature type="transmembrane region" description="Helical" evidence="6">
    <location>
        <begin position="299"/>
        <end position="319"/>
    </location>
</feature>
<name>A0AAN9P3W8_CLITE</name>
<evidence type="ECO:0000256" key="3">
    <source>
        <dbReference type="ARBA" id="ARBA00022692"/>
    </source>
</evidence>
<evidence type="ECO:0000256" key="5">
    <source>
        <dbReference type="ARBA" id="ARBA00023136"/>
    </source>
</evidence>
<keyword evidence="5 6" id="KW-0472">Membrane</keyword>
<dbReference type="PANTHER" id="PTHR30618:SF0">
    <property type="entry name" value="PURINE-URACIL PERMEASE NCS1"/>
    <property type="match status" value="1"/>
</dbReference>
<feature type="transmembrane region" description="Helical" evidence="6">
    <location>
        <begin position="383"/>
        <end position="411"/>
    </location>
</feature>
<dbReference type="FunFam" id="1.10.4160.10:FF:000001">
    <property type="entry name" value="Uracil permease, putative"/>
    <property type="match status" value="1"/>
</dbReference>
<feature type="transmembrane region" description="Helical" evidence="6">
    <location>
        <begin position="491"/>
        <end position="513"/>
    </location>
</feature>
<feature type="transmembrane region" description="Helical" evidence="6">
    <location>
        <begin position="533"/>
        <end position="552"/>
    </location>
</feature>
<feature type="transmembrane region" description="Helical" evidence="6">
    <location>
        <begin position="110"/>
        <end position="130"/>
    </location>
</feature>
<evidence type="ECO:0000256" key="6">
    <source>
        <dbReference type="SAM" id="Phobius"/>
    </source>
</evidence>
<feature type="transmembrane region" description="Helical" evidence="6">
    <location>
        <begin position="446"/>
        <end position="471"/>
    </location>
</feature>
<gene>
    <name evidence="7" type="ORF">RJT34_19712</name>
</gene>
<evidence type="ECO:0000313" key="7">
    <source>
        <dbReference type="EMBL" id="KAK7284958.1"/>
    </source>
</evidence>